<comment type="caution">
    <text evidence="2">The sequence shown here is derived from an EMBL/GenBank/DDBJ whole genome shotgun (WGS) entry which is preliminary data.</text>
</comment>
<organism evidence="2 3">
    <name type="scientific">Phocaeicola coprocola DSM 17136</name>
    <dbReference type="NCBI Taxonomy" id="470145"/>
    <lineage>
        <taxon>Bacteria</taxon>
        <taxon>Pseudomonadati</taxon>
        <taxon>Bacteroidota</taxon>
        <taxon>Bacteroidia</taxon>
        <taxon>Bacteroidales</taxon>
        <taxon>Bacteroidaceae</taxon>
        <taxon>Phocaeicola</taxon>
    </lineage>
</organism>
<sequence>MRLLLRQDRGRYEHPGTLKRFRRRTPGAGGVFSALMQKKKAPRHL</sequence>
<name>B3JEI4_9BACT</name>
<proteinExistence type="predicted"/>
<dbReference type="AlphaFoldDB" id="B3JEI4"/>
<reference evidence="2 3" key="1">
    <citation type="submission" date="2008-04" db="EMBL/GenBank/DDBJ databases">
        <title>Draft genome sequence of Bacteroides coprocola (DSM 17136).</title>
        <authorList>
            <person name="Sudarsanam P."/>
            <person name="Ley R."/>
            <person name="Guruge J."/>
            <person name="Turnbaugh P.J."/>
            <person name="Mahowald M."/>
            <person name="Liep D."/>
            <person name="Gordon J."/>
        </authorList>
    </citation>
    <scope>NUCLEOTIDE SEQUENCE [LARGE SCALE GENOMIC DNA]</scope>
    <source>
        <strain evidence="2 3">DSM 17136</strain>
    </source>
</reference>
<dbReference type="EMBL" id="ABIY02000122">
    <property type="protein sequence ID" value="EDU99198.1"/>
    <property type="molecule type" value="Genomic_DNA"/>
</dbReference>
<dbReference type="HOGENOM" id="CLU_3195968_0_0_10"/>
<dbReference type="EMBL" id="ABIY02000031">
    <property type="protein sequence ID" value="EDV02629.1"/>
    <property type="molecule type" value="Genomic_DNA"/>
</dbReference>
<protein>
    <submittedName>
        <fullName evidence="2">Uncharacterized protein</fullName>
    </submittedName>
</protein>
<dbReference type="Proteomes" id="UP000003146">
    <property type="component" value="Unassembled WGS sequence"/>
</dbReference>
<gene>
    <name evidence="2" type="ORF">BACCOP_00275</name>
    <name evidence="1" type="ORF">BACCOP_03948</name>
</gene>
<reference evidence="2 3" key="2">
    <citation type="submission" date="2008-04" db="EMBL/GenBank/DDBJ databases">
        <authorList>
            <person name="Fulton L."/>
            <person name="Clifton S."/>
            <person name="Fulton B."/>
            <person name="Xu J."/>
            <person name="Minx P."/>
            <person name="Pepin K.H."/>
            <person name="Johnson M."/>
            <person name="Thiruvilangam P."/>
            <person name="Bhonagiri V."/>
            <person name="Nash W.E."/>
            <person name="Mardis E.R."/>
            <person name="Wilson R.K."/>
        </authorList>
    </citation>
    <scope>NUCLEOTIDE SEQUENCE [LARGE SCALE GENOMIC DNA]</scope>
    <source>
        <strain evidence="2 3">DSM 17136</strain>
    </source>
</reference>
<evidence type="ECO:0000313" key="3">
    <source>
        <dbReference type="Proteomes" id="UP000003146"/>
    </source>
</evidence>
<accession>B3JEI4</accession>
<evidence type="ECO:0000313" key="1">
    <source>
        <dbReference type="EMBL" id="EDU99198.1"/>
    </source>
</evidence>
<evidence type="ECO:0000313" key="2">
    <source>
        <dbReference type="EMBL" id="EDV02629.1"/>
    </source>
</evidence>